<dbReference type="AlphaFoldDB" id="A0ABD0U4Y2"/>
<comment type="caution">
    <text evidence="1">The sequence shown here is derived from an EMBL/GenBank/DDBJ whole genome shotgun (WGS) entry which is preliminary data.</text>
</comment>
<keyword evidence="2" id="KW-1185">Reference proteome</keyword>
<dbReference type="EMBL" id="JANQDX010000017">
    <property type="protein sequence ID" value="KAL0907289.1"/>
    <property type="molecule type" value="Genomic_DNA"/>
</dbReference>
<accession>A0ABD0U4Y2</accession>
<protein>
    <submittedName>
        <fullName evidence="1">Uncharacterized protein</fullName>
    </submittedName>
</protein>
<proteinExistence type="predicted"/>
<reference evidence="1 2" key="1">
    <citation type="journal article" date="2024" name="Plant Biotechnol. J.">
        <title>Dendrobium thyrsiflorum genome and its molecular insights into genes involved in important horticultural traits.</title>
        <authorList>
            <person name="Chen B."/>
            <person name="Wang J.Y."/>
            <person name="Zheng P.J."/>
            <person name="Li K.L."/>
            <person name="Liang Y.M."/>
            <person name="Chen X.F."/>
            <person name="Zhang C."/>
            <person name="Zhao X."/>
            <person name="He X."/>
            <person name="Zhang G.Q."/>
            <person name="Liu Z.J."/>
            <person name="Xu Q."/>
        </authorList>
    </citation>
    <scope>NUCLEOTIDE SEQUENCE [LARGE SCALE GENOMIC DNA]</scope>
    <source>
        <strain evidence="1">GZMU011</strain>
    </source>
</reference>
<organism evidence="1 2">
    <name type="scientific">Dendrobium thyrsiflorum</name>
    <name type="common">Pinecone-like raceme dendrobium</name>
    <name type="synonym">Orchid</name>
    <dbReference type="NCBI Taxonomy" id="117978"/>
    <lineage>
        <taxon>Eukaryota</taxon>
        <taxon>Viridiplantae</taxon>
        <taxon>Streptophyta</taxon>
        <taxon>Embryophyta</taxon>
        <taxon>Tracheophyta</taxon>
        <taxon>Spermatophyta</taxon>
        <taxon>Magnoliopsida</taxon>
        <taxon>Liliopsida</taxon>
        <taxon>Asparagales</taxon>
        <taxon>Orchidaceae</taxon>
        <taxon>Epidendroideae</taxon>
        <taxon>Malaxideae</taxon>
        <taxon>Dendrobiinae</taxon>
        <taxon>Dendrobium</taxon>
    </lineage>
</organism>
<gene>
    <name evidence="1" type="ORF">M5K25_021689</name>
</gene>
<evidence type="ECO:0000313" key="2">
    <source>
        <dbReference type="Proteomes" id="UP001552299"/>
    </source>
</evidence>
<dbReference type="Proteomes" id="UP001552299">
    <property type="component" value="Unassembled WGS sequence"/>
</dbReference>
<evidence type="ECO:0000313" key="1">
    <source>
        <dbReference type="EMBL" id="KAL0907289.1"/>
    </source>
</evidence>
<sequence length="82" mass="9828">MARRKVEVLEWEIRQLKSDCVEKILDFKKLFSAIPEKIDEKITIMEEMIRKMLEFQTKMASPEAREATKFFMTAKKVEDLEE</sequence>
<name>A0ABD0U4Y2_DENTH</name>